<feature type="transmembrane region" description="Helical" evidence="1">
    <location>
        <begin position="191"/>
        <end position="209"/>
    </location>
</feature>
<proteinExistence type="predicted"/>
<evidence type="ECO:0000313" key="2">
    <source>
        <dbReference type="EMBL" id="QQC44086.1"/>
    </source>
</evidence>
<dbReference type="Pfam" id="PF01944">
    <property type="entry name" value="SpoIIM"/>
    <property type="match status" value="1"/>
</dbReference>
<dbReference type="PANTHER" id="PTHR35337">
    <property type="entry name" value="SLR1478 PROTEIN"/>
    <property type="match status" value="1"/>
</dbReference>
<keyword evidence="1" id="KW-0472">Membrane</keyword>
<dbReference type="EMBL" id="CP066065">
    <property type="protein sequence ID" value="QQC44086.1"/>
    <property type="molecule type" value="Genomic_DNA"/>
</dbReference>
<dbReference type="AlphaFoldDB" id="A0AAP9YC08"/>
<protein>
    <submittedName>
        <fullName evidence="2">Stage II sporulation protein M</fullName>
    </submittedName>
</protein>
<keyword evidence="3" id="KW-1185">Reference proteome</keyword>
<reference evidence="2 3" key="1">
    <citation type="submission" date="2020-12" db="EMBL/GenBank/DDBJ databases">
        <title>FDA dAtabase for Regulatory Grade micrObial Sequences (FDA-ARGOS): Supporting development and validation of Infectious Disease Dx tests.</title>
        <authorList>
            <person name="Sproer C."/>
            <person name="Gronow S."/>
            <person name="Severitt S."/>
            <person name="Schroder I."/>
            <person name="Tallon L."/>
            <person name="Sadzewicz L."/>
            <person name="Zhao X."/>
            <person name="Boylan J."/>
            <person name="Ott S."/>
            <person name="Bowen H."/>
            <person name="Vavikolanu K."/>
            <person name="Mehta A."/>
            <person name="Aluvathingal J."/>
            <person name="Nadendla S."/>
            <person name="Lowell S."/>
            <person name="Myers T."/>
            <person name="Yan Y."/>
            <person name="Sichtig H."/>
        </authorList>
    </citation>
    <scope>NUCLEOTIDE SEQUENCE [LARGE SCALE GENOMIC DNA]</scope>
    <source>
        <strain evidence="2 3">FDAARGOS_985</strain>
    </source>
</reference>
<sequence length="330" mass="35680">MDIDVLRVSGKAEWKRLNELTRKRSLTGEQIDELDRLYRVATTDLARVRTVSPDPDVIAELSRTLSAARGRLAGTGGLTGAVIARFFAVSLPLTLYRIRWVTLAIMAAFIAISAIQAHYLMTTPDAMNALGTPEQLRNYAHSAFVEYYHQDTRSEFGLSVWANNSWIALQGVATGITGVYPLWLLWQNATVLGNVAGIVIAYGGPWHFFRFILPHGLPELTAIFMSLAAGLRVFWALLVPGEATRFQAVGSAARASITAAVGCAILLAGSGFLEGFVTPSELPDALKITLGTLLTVATWAYTLILGSRAHRAQESADVGIDAGYYQPVAG</sequence>
<keyword evidence="1" id="KW-1133">Transmembrane helix</keyword>
<feature type="transmembrane region" description="Helical" evidence="1">
    <location>
        <begin position="221"/>
        <end position="240"/>
    </location>
</feature>
<name>A0AAP9YC08_9ACTO</name>
<accession>A0AAP9YC08</accession>
<organism evidence="2 3">
    <name type="scientific">Schaalia meyeri</name>
    <dbReference type="NCBI Taxonomy" id="52773"/>
    <lineage>
        <taxon>Bacteria</taxon>
        <taxon>Bacillati</taxon>
        <taxon>Actinomycetota</taxon>
        <taxon>Actinomycetes</taxon>
        <taxon>Actinomycetales</taxon>
        <taxon>Actinomycetaceae</taxon>
        <taxon>Schaalia</taxon>
    </lineage>
</organism>
<feature type="transmembrane region" description="Helical" evidence="1">
    <location>
        <begin position="285"/>
        <end position="305"/>
    </location>
</feature>
<dbReference type="RefSeq" id="WP_074632939.1">
    <property type="nucleotide sequence ID" value="NZ_CP066065.1"/>
</dbReference>
<feature type="transmembrane region" description="Helical" evidence="1">
    <location>
        <begin position="252"/>
        <end position="273"/>
    </location>
</feature>
<dbReference type="InterPro" id="IPR002798">
    <property type="entry name" value="SpoIIM-like"/>
</dbReference>
<feature type="transmembrane region" description="Helical" evidence="1">
    <location>
        <begin position="100"/>
        <end position="121"/>
    </location>
</feature>
<evidence type="ECO:0000256" key="1">
    <source>
        <dbReference type="SAM" id="Phobius"/>
    </source>
</evidence>
<gene>
    <name evidence="2" type="ORF">I6H42_01235</name>
</gene>
<feature type="transmembrane region" description="Helical" evidence="1">
    <location>
        <begin position="166"/>
        <end position="184"/>
    </location>
</feature>
<dbReference type="Proteomes" id="UP000595220">
    <property type="component" value="Chromosome"/>
</dbReference>
<dbReference type="PANTHER" id="PTHR35337:SF1">
    <property type="entry name" value="SLR1478 PROTEIN"/>
    <property type="match status" value="1"/>
</dbReference>
<keyword evidence="1" id="KW-0812">Transmembrane</keyword>
<feature type="transmembrane region" description="Helical" evidence="1">
    <location>
        <begin position="72"/>
        <end position="93"/>
    </location>
</feature>
<evidence type="ECO:0000313" key="3">
    <source>
        <dbReference type="Proteomes" id="UP000595220"/>
    </source>
</evidence>